<sequence>MAEKGDDNMDVDMSNTKTTFDNLIILKELGNIINSVRNEDFLEIFPNSKFRRVKWIPMFNCLKEGTFDEMVEELSSMWEYEKMPEKLERPQLGDVKAQLRARDVANLRKQKALLESLTKEYEVRVNRLKKTISAKRGYIKVLQMEMQKYQKKNDDFIGKVNEKLENHASLVKIMVPDAVDIDDIVWTEKDMET</sequence>
<evidence type="ECO:0000313" key="3">
    <source>
        <dbReference type="Proteomes" id="UP000037510"/>
    </source>
</evidence>
<comment type="caution">
    <text evidence="2">The sequence shown here is derived from an EMBL/GenBank/DDBJ whole genome shotgun (WGS) entry which is preliminary data.</text>
</comment>
<keyword evidence="1" id="KW-0175">Coiled coil</keyword>
<gene>
    <name evidence="2" type="ORF">OBRU01_03820</name>
</gene>
<dbReference type="Proteomes" id="UP000037510">
    <property type="component" value="Unassembled WGS sequence"/>
</dbReference>
<organism evidence="2 3">
    <name type="scientific">Operophtera brumata</name>
    <name type="common">Winter moth</name>
    <name type="synonym">Phalaena brumata</name>
    <dbReference type="NCBI Taxonomy" id="104452"/>
    <lineage>
        <taxon>Eukaryota</taxon>
        <taxon>Metazoa</taxon>
        <taxon>Ecdysozoa</taxon>
        <taxon>Arthropoda</taxon>
        <taxon>Hexapoda</taxon>
        <taxon>Insecta</taxon>
        <taxon>Pterygota</taxon>
        <taxon>Neoptera</taxon>
        <taxon>Endopterygota</taxon>
        <taxon>Lepidoptera</taxon>
        <taxon>Glossata</taxon>
        <taxon>Ditrysia</taxon>
        <taxon>Geometroidea</taxon>
        <taxon>Geometridae</taxon>
        <taxon>Larentiinae</taxon>
        <taxon>Operophtera</taxon>
    </lineage>
</organism>
<evidence type="ECO:0000313" key="2">
    <source>
        <dbReference type="EMBL" id="KOB77670.1"/>
    </source>
</evidence>
<proteinExistence type="predicted"/>
<evidence type="ECO:0000256" key="1">
    <source>
        <dbReference type="SAM" id="Coils"/>
    </source>
</evidence>
<dbReference type="EMBL" id="JTDY01000330">
    <property type="protein sequence ID" value="KOB77670.1"/>
    <property type="molecule type" value="Genomic_DNA"/>
</dbReference>
<protein>
    <submittedName>
        <fullName evidence="2">Uncharacterized protein</fullName>
    </submittedName>
</protein>
<feature type="coiled-coil region" evidence="1">
    <location>
        <begin position="104"/>
        <end position="159"/>
    </location>
</feature>
<dbReference type="AlphaFoldDB" id="A0A0L7LQG6"/>
<keyword evidence="3" id="KW-1185">Reference proteome</keyword>
<reference evidence="2 3" key="1">
    <citation type="journal article" date="2015" name="Genome Biol. Evol.">
        <title>The genome of winter moth (Operophtera brumata) provides a genomic perspective on sexual dimorphism and phenology.</title>
        <authorList>
            <person name="Derks M.F."/>
            <person name="Smit S."/>
            <person name="Salis L."/>
            <person name="Schijlen E."/>
            <person name="Bossers A."/>
            <person name="Mateman C."/>
            <person name="Pijl A.S."/>
            <person name="de Ridder D."/>
            <person name="Groenen M.A."/>
            <person name="Visser M.E."/>
            <person name="Megens H.J."/>
        </authorList>
    </citation>
    <scope>NUCLEOTIDE SEQUENCE [LARGE SCALE GENOMIC DNA]</scope>
    <source>
        <strain evidence="2">WM2013NL</strain>
        <tissue evidence="2">Head and thorax</tissue>
    </source>
</reference>
<name>A0A0L7LQG6_OPEBR</name>
<accession>A0A0L7LQG6</accession>